<gene>
    <name evidence="1" type="ORF">J5U21_00781</name>
</gene>
<organism evidence="1 2">
    <name type="scientific">Saccharolobus shibatae</name>
    <dbReference type="NCBI Taxonomy" id="2286"/>
    <lineage>
        <taxon>Archaea</taxon>
        <taxon>Thermoproteota</taxon>
        <taxon>Thermoprotei</taxon>
        <taxon>Sulfolobales</taxon>
        <taxon>Sulfolobaceae</taxon>
        <taxon>Saccharolobus</taxon>
    </lineage>
</organism>
<sequence>MFSAVKRSFGESVRTSFAGQIVEAKVLGLRMDGPLGKLCSR</sequence>
<dbReference type="Proteomes" id="UP000693941">
    <property type="component" value="Chromosome"/>
</dbReference>
<dbReference type="AlphaFoldDB" id="A0A8F5BTE1"/>
<protein>
    <submittedName>
        <fullName evidence="1">Uncharacterized protein</fullName>
    </submittedName>
</protein>
<evidence type="ECO:0000313" key="1">
    <source>
        <dbReference type="EMBL" id="QXJ31132.1"/>
    </source>
</evidence>
<proteinExistence type="predicted"/>
<dbReference type="EMBL" id="CP077715">
    <property type="protein sequence ID" value="QXJ31132.1"/>
    <property type="molecule type" value="Genomic_DNA"/>
</dbReference>
<name>A0A8F5BTE1_9CREN</name>
<accession>A0A8F5BTE1</accession>
<reference evidence="1" key="1">
    <citation type="journal article" date="2021" name="Environ. Microbiol.">
        <title>New insights into the diversity and evolution of the archaeal mobilome from three complete genomes of Saccharolobus shibatae.</title>
        <authorList>
            <person name="Medvedeva S."/>
            <person name="Brandt D."/>
            <person name="Cvirkaite-Krupovic V."/>
            <person name="Liu Y."/>
            <person name="Severinov K."/>
            <person name="Ishino S."/>
            <person name="Ishino Y."/>
            <person name="Prangishvili D."/>
            <person name="Kalinowski J."/>
            <person name="Krupovic M."/>
        </authorList>
    </citation>
    <scope>NUCLEOTIDE SEQUENCE</scope>
    <source>
        <strain evidence="1">BEU9</strain>
    </source>
</reference>
<evidence type="ECO:0000313" key="2">
    <source>
        <dbReference type="Proteomes" id="UP000693941"/>
    </source>
</evidence>